<dbReference type="SUPFAM" id="SSF52799">
    <property type="entry name" value="(Phosphotyrosine protein) phosphatases II"/>
    <property type="match status" value="1"/>
</dbReference>
<evidence type="ECO:0000259" key="2">
    <source>
        <dbReference type="PROSITE" id="PS50056"/>
    </source>
</evidence>
<organism evidence="3 4">
    <name type="scientific">Panagrellus redivivus</name>
    <name type="common">Microworm</name>
    <dbReference type="NCBI Taxonomy" id="6233"/>
    <lineage>
        <taxon>Eukaryota</taxon>
        <taxon>Metazoa</taxon>
        <taxon>Ecdysozoa</taxon>
        <taxon>Nematoda</taxon>
        <taxon>Chromadorea</taxon>
        <taxon>Rhabditida</taxon>
        <taxon>Tylenchina</taxon>
        <taxon>Panagrolaimomorpha</taxon>
        <taxon>Panagrolaimoidea</taxon>
        <taxon>Panagrolaimidae</taxon>
        <taxon>Panagrellus</taxon>
    </lineage>
</organism>
<dbReference type="Pfam" id="PF00782">
    <property type="entry name" value="DSPc"/>
    <property type="match status" value="1"/>
</dbReference>
<dbReference type="PROSITE" id="PS50056">
    <property type="entry name" value="TYR_PHOSPHATASE_2"/>
    <property type="match status" value="1"/>
</dbReference>
<reference evidence="3" key="1">
    <citation type="journal article" date="2013" name="Genetics">
        <title>The draft genome and transcriptome of Panagrellus redivivus are shaped by the harsh demands of a free-living lifestyle.</title>
        <authorList>
            <person name="Srinivasan J."/>
            <person name="Dillman A.R."/>
            <person name="Macchietto M.G."/>
            <person name="Heikkinen L."/>
            <person name="Lakso M."/>
            <person name="Fracchia K.M."/>
            <person name="Antoshechkin I."/>
            <person name="Mortazavi A."/>
            <person name="Wong G."/>
            <person name="Sternberg P.W."/>
        </authorList>
    </citation>
    <scope>NUCLEOTIDE SEQUENCE [LARGE SCALE GENOMIC DNA]</scope>
    <source>
        <strain evidence="3">MT8872</strain>
    </source>
</reference>
<feature type="domain" description="Tyrosine specific protein phosphatases" evidence="2">
    <location>
        <begin position="139"/>
        <end position="206"/>
    </location>
</feature>
<dbReference type="PROSITE" id="PS00383">
    <property type="entry name" value="TYR_PHOSPHATASE_1"/>
    <property type="match status" value="1"/>
</dbReference>
<evidence type="ECO:0000313" key="3">
    <source>
        <dbReference type="Proteomes" id="UP000492821"/>
    </source>
</evidence>
<accession>A0A7E4WAA2</accession>
<protein>
    <submittedName>
        <fullName evidence="4">TYR_PHOSPHATASE_2 domain-containing protein</fullName>
    </submittedName>
</protein>
<feature type="region of interest" description="Disordered" evidence="1">
    <location>
        <begin position="1"/>
        <end position="43"/>
    </location>
</feature>
<dbReference type="PANTHER" id="PTHR10367">
    <property type="entry name" value="MRNA-CAPPING ENZYME"/>
    <property type="match status" value="1"/>
</dbReference>
<dbReference type="InterPro" id="IPR016130">
    <property type="entry name" value="Tyr_Pase_AS"/>
</dbReference>
<keyword evidence="3" id="KW-1185">Reference proteome</keyword>
<dbReference type="Gene3D" id="3.90.190.10">
    <property type="entry name" value="Protein tyrosine phosphatase superfamily"/>
    <property type="match status" value="1"/>
</dbReference>
<evidence type="ECO:0000313" key="4">
    <source>
        <dbReference type="WBParaSite" id="Pan_g9291.t1"/>
    </source>
</evidence>
<feature type="compositionally biased region" description="Basic residues" evidence="1">
    <location>
        <begin position="14"/>
        <end position="30"/>
    </location>
</feature>
<sequence length="220" mass="24712">MVGPAANGTAASTHHPKQRRATGSRSRSRSTSRPPVMSKKLPEKWSRYRNIGQRVAGTRFVPFKTPLDDSYFNDKVIPAGDKLTLKKLMEELRAQGTDIGLVIDLTTSFKYYDPAGWANYGIEYRKLRCDATRILDRRKDFHDIVDDYLAREKDKLIGVHCAHGLNRTGFLVCAYMVERLGIPMPAAVTAFETARGHKIETSLDKLQALDQLLSSQASNE</sequence>
<dbReference type="InterPro" id="IPR000387">
    <property type="entry name" value="Tyr_Pase_dom"/>
</dbReference>
<dbReference type="Proteomes" id="UP000492821">
    <property type="component" value="Unassembled WGS sequence"/>
</dbReference>
<name>A0A7E4WAA2_PANRE</name>
<evidence type="ECO:0000256" key="1">
    <source>
        <dbReference type="SAM" id="MobiDB-lite"/>
    </source>
</evidence>
<dbReference type="InterPro" id="IPR029021">
    <property type="entry name" value="Prot-tyrosine_phosphatase-like"/>
</dbReference>
<proteinExistence type="predicted"/>
<reference evidence="4" key="2">
    <citation type="submission" date="2020-10" db="UniProtKB">
        <authorList>
            <consortium name="WormBaseParasite"/>
        </authorList>
    </citation>
    <scope>IDENTIFICATION</scope>
</reference>
<dbReference type="InterPro" id="IPR051029">
    <property type="entry name" value="mRNA_Capping_Enz/RNA_Phosphat"/>
</dbReference>
<dbReference type="AlphaFoldDB" id="A0A7E4WAA2"/>
<dbReference type="GO" id="GO:0004651">
    <property type="term" value="F:polynucleotide 5'-phosphatase activity"/>
    <property type="evidence" value="ECO:0007669"/>
    <property type="project" value="TreeGrafter"/>
</dbReference>
<dbReference type="PANTHER" id="PTHR10367:SF9">
    <property type="entry name" value="DUAL-SPECIFICITY PHOSPHATASE 11 (RNA_RNP COMPLEX 1-INTERACTING)"/>
    <property type="match status" value="1"/>
</dbReference>
<dbReference type="WBParaSite" id="Pan_g9291.t1">
    <property type="protein sequence ID" value="Pan_g9291.t1"/>
    <property type="gene ID" value="Pan_g9291"/>
</dbReference>
<dbReference type="InterPro" id="IPR000340">
    <property type="entry name" value="Dual-sp_phosphatase_cat-dom"/>
</dbReference>